<dbReference type="AlphaFoldDB" id="A0A0B7ARA6"/>
<sequence>MCVCKYCMQREEIDVSRDKKFSKKRKLYGATNKNGKIEVIWTYIKDTKGWRKPSWNEISQK</sequence>
<reference evidence="1" key="1">
    <citation type="submission" date="2014-12" db="EMBL/GenBank/DDBJ databases">
        <title>Insight into the proteome of Arion vulgaris.</title>
        <authorList>
            <person name="Aradska J."/>
            <person name="Bulat T."/>
            <person name="Smidak R."/>
            <person name="Sarate P."/>
            <person name="Gangsoo J."/>
            <person name="Sialana F."/>
            <person name="Bilban M."/>
            <person name="Lubec G."/>
        </authorList>
    </citation>
    <scope>NUCLEOTIDE SEQUENCE</scope>
    <source>
        <tissue evidence="1">Skin</tissue>
    </source>
</reference>
<proteinExistence type="predicted"/>
<name>A0A0B7ARA6_9EUPU</name>
<gene>
    <name evidence="1" type="primary">ORF131471</name>
</gene>
<protein>
    <submittedName>
        <fullName evidence="1">Uncharacterized protein</fullName>
    </submittedName>
</protein>
<organism evidence="1">
    <name type="scientific">Arion vulgaris</name>
    <dbReference type="NCBI Taxonomy" id="1028688"/>
    <lineage>
        <taxon>Eukaryota</taxon>
        <taxon>Metazoa</taxon>
        <taxon>Spiralia</taxon>
        <taxon>Lophotrochozoa</taxon>
        <taxon>Mollusca</taxon>
        <taxon>Gastropoda</taxon>
        <taxon>Heterobranchia</taxon>
        <taxon>Euthyneura</taxon>
        <taxon>Panpulmonata</taxon>
        <taxon>Eupulmonata</taxon>
        <taxon>Stylommatophora</taxon>
        <taxon>Helicina</taxon>
        <taxon>Arionoidea</taxon>
        <taxon>Arionidae</taxon>
        <taxon>Arion</taxon>
    </lineage>
</organism>
<accession>A0A0B7ARA6</accession>
<dbReference type="EMBL" id="HACG01035565">
    <property type="protein sequence ID" value="CEK82430.1"/>
    <property type="molecule type" value="Transcribed_RNA"/>
</dbReference>
<evidence type="ECO:0000313" key="1">
    <source>
        <dbReference type="EMBL" id="CEK82430.1"/>
    </source>
</evidence>